<evidence type="ECO:0000313" key="1">
    <source>
        <dbReference type="EMBL" id="MDJ1158196.1"/>
    </source>
</evidence>
<accession>A0ABT7AFP2</accession>
<proteinExistence type="predicted"/>
<comment type="caution">
    <text evidence="1">The sequence shown here is derived from an EMBL/GenBank/DDBJ whole genome shotgun (WGS) entry which is preliminary data.</text>
</comment>
<dbReference type="CDD" id="cd09598">
    <property type="entry name" value="M4_like"/>
    <property type="match status" value="1"/>
</dbReference>
<gene>
    <name evidence="1" type="ORF">QNA08_08115</name>
</gene>
<evidence type="ECO:0000313" key="2">
    <source>
        <dbReference type="Proteomes" id="UP001321492"/>
    </source>
</evidence>
<organism evidence="1 2">
    <name type="scientific">Chelatococcus albus</name>
    <dbReference type="NCBI Taxonomy" id="3047466"/>
    <lineage>
        <taxon>Bacteria</taxon>
        <taxon>Pseudomonadati</taxon>
        <taxon>Pseudomonadota</taxon>
        <taxon>Alphaproteobacteria</taxon>
        <taxon>Hyphomicrobiales</taxon>
        <taxon>Chelatococcaceae</taxon>
        <taxon>Chelatococcus</taxon>
    </lineage>
</organism>
<dbReference type="EMBL" id="JASJEV010000004">
    <property type="protein sequence ID" value="MDJ1158196.1"/>
    <property type="molecule type" value="Genomic_DNA"/>
</dbReference>
<sequence>MAQPSGSLSDREAGEAARLGTRFLVYPQPPFVPGYERPETVWISTPPGSIRAGPADDRVYVVDPVQAKTPYDFPYLPPYGGAANPPAVPGPDGHFDHLAVGTREFLSAHAFACVRRVLDICEGYLGRTLPWFFTPTYERLEIVPHLPWDNAQSGFGFLELGEEDGPNDEPFPFALNFDVIAHETGHAVLFGGLGVPRVLARSGDYLAYHEAVADLVSLLSLLTFDSALDRILRRTRGSLLVASELDRIAELSQERQIRTANHALKLADVGDEVHDRSRPFVGALYDALVHIFQAIATERGLSTLDPRRYGEIRRELDAREIERLLNVPRQDYELKHFALKSALSEARDLIGLVLTGSWAYLNADRLTFGAAAEAIVAMAGNSRAAPYRDLFEDNLAWRGFL</sequence>
<evidence type="ECO:0008006" key="3">
    <source>
        <dbReference type="Google" id="ProtNLM"/>
    </source>
</evidence>
<protein>
    <recommendedName>
        <fullName evidence="3">Peptidase M4 C-terminal domain-containing protein</fullName>
    </recommendedName>
</protein>
<keyword evidence="2" id="KW-1185">Reference proteome</keyword>
<dbReference type="RefSeq" id="WP_283740196.1">
    <property type="nucleotide sequence ID" value="NZ_JASJEV010000004.1"/>
</dbReference>
<dbReference type="Proteomes" id="UP001321492">
    <property type="component" value="Unassembled WGS sequence"/>
</dbReference>
<dbReference type="SUPFAM" id="SSF55486">
    <property type="entry name" value="Metalloproteases ('zincins'), catalytic domain"/>
    <property type="match status" value="1"/>
</dbReference>
<name>A0ABT7AFP2_9HYPH</name>
<reference evidence="1 2" key="1">
    <citation type="submission" date="2023-05" db="EMBL/GenBank/DDBJ databases">
        <title>Chelatococcus sp. nov., a moderately thermophilic bacterium isolated from hot spring microbial mat.</title>
        <authorList>
            <person name="Hu C.-J."/>
            <person name="Li W.-J."/>
        </authorList>
    </citation>
    <scope>NUCLEOTIDE SEQUENCE [LARGE SCALE GENOMIC DNA]</scope>
    <source>
        <strain evidence="1 2">SYSU G07232</strain>
    </source>
</reference>